<sequence>MNEDCGINENRGINICVGIIVGCGKNTCGGNVDSDTQLVVLCENIRIFAQSCLISSTSEQAFCIGDSGFDIGPLVSFQIYGSLRYKKKSEKY</sequence>
<evidence type="ECO:0000313" key="2">
    <source>
        <dbReference type="Proteomes" id="UP000276133"/>
    </source>
</evidence>
<gene>
    <name evidence="1" type="ORF">BpHYR1_035279</name>
</gene>
<keyword evidence="2" id="KW-1185">Reference proteome</keyword>
<comment type="caution">
    <text evidence="1">The sequence shown here is derived from an EMBL/GenBank/DDBJ whole genome shotgun (WGS) entry which is preliminary data.</text>
</comment>
<reference evidence="1 2" key="1">
    <citation type="journal article" date="2018" name="Sci. Rep.">
        <title>Genomic signatures of local adaptation to the degree of environmental predictability in rotifers.</title>
        <authorList>
            <person name="Franch-Gras L."/>
            <person name="Hahn C."/>
            <person name="Garcia-Roger E.M."/>
            <person name="Carmona M.J."/>
            <person name="Serra M."/>
            <person name="Gomez A."/>
        </authorList>
    </citation>
    <scope>NUCLEOTIDE SEQUENCE [LARGE SCALE GENOMIC DNA]</scope>
    <source>
        <strain evidence="1">HYR1</strain>
    </source>
</reference>
<name>A0A3M7PYC0_BRAPC</name>
<dbReference type="EMBL" id="REGN01008383">
    <property type="protein sequence ID" value="RNA03731.1"/>
    <property type="molecule type" value="Genomic_DNA"/>
</dbReference>
<protein>
    <submittedName>
        <fullName evidence="1">Uncharacterized protein</fullName>
    </submittedName>
</protein>
<organism evidence="1 2">
    <name type="scientific">Brachionus plicatilis</name>
    <name type="common">Marine rotifer</name>
    <name type="synonym">Brachionus muelleri</name>
    <dbReference type="NCBI Taxonomy" id="10195"/>
    <lineage>
        <taxon>Eukaryota</taxon>
        <taxon>Metazoa</taxon>
        <taxon>Spiralia</taxon>
        <taxon>Gnathifera</taxon>
        <taxon>Rotifera</taxon>
        <taxon>Eurotatoria</taxon>
        <taxon>Monogononta</taxon>
        <taxon>Pseudotrocha</taxon>
        <taxon>Ploima</taxon>
        <taxon>Brachionidae</taxon>
        <taxon>Brachionus</taxon>
    </lineage>
</organism>
<accession>A0A3M7PYC0</accession>
<proteinExistence type="predicted"/>
<dbReference type="AlphaFoldDB" id="A0A3M7PYC0"/>
<evidence type="ECO:0000313" key="1">
    <source>
        <dbReference type="EMBL" id="RNA03731.1"/>
    </source>
</evidence>
<dbReference type="Proteomes" id="UP000276133">
    <property type="component" value="Unassembled WGS sequence"/>
</dbReference>